<proteinExistence type="predicted"/>
<dbReference type="InterPro" id="IPR040256">
    <property type="entry name" value="At4g02000-like"/>
</dbReference>
<sequence>MSNGVFMMPLGLWHSDITQQGYFLVGKLLGRHTFNFEAFKTTMLNSFNRRGMDFRLIEEGRILFRFNHSLDRRKVMEGGPWALDKNLLVLRQIEENDNPAHIDLSWTDFYIHVHDLPLSRMMKEIATFIGNQLGIFCDVDLNRGGQGWGSSLRIRIGIYITKPLRRIMKLCTTMGEESVISFSYERLPNFCYWCGKLGHIMKFCDCQYEDGFDESQEQLPFGP</sequence>
<dbReference type="EMBL" id="JACGWO010000004">
    <property type="protein sequence ID" value="KAK4428542.1"/>
    <property type="molecule type" value="Genomic_DNA"/>
</dbReference>
<dbReference type="PANTHER" id="PTHR31286">
    <property type="entry name" value="GLYCINE-RICH CELL WALL STRUCTURAL PROTEIN 1.8-LIKE"/>
    <property type="match status" value="1"/>
</dbReference>
<feature type="domain" description="CCHC-type" evidence="2">
    <location>
        <begin position="191"/>
        <end position="204"/>
    </location>
</feature>
<protein>
    <recommendedName>
        <fullName evidence="2">CCHC-type domain-containing protein</fullName>
    </recommendedName>
</protein>
<evidence type="ECO:0000259" key="2">
    <source>
        <dbReference type="PROSITE" id="PS50158"/>
    </source>
</evidence>
<keyword evidence="1" id="KW-0863">Zinc-finger</keyword>
<dbReference type="Pfam" id="PF14392">
    <property type="entry name" value="zf-CCHC_4"/>
    <property type="match status" value="1"/>
</dbReference>
<dbReference type="InterPro" id="IPR025558">
    <property type="entry name" value="DUF4283"/>
</dbReference>
<dbReference type="Pfam" id="PF14111">
    <property type="entry name" value="DUF4283"/>
    <property type="match status" value="1"/>
</dbReference>
<accession>A0AAE1YEE5</accession>
<reference evidence="3" key="1">
    <citation type="submission" date="2020-06" db="EMBL/GenBank/DDBJ databases">
        <authorList>
            <person name="Li T."/>
            <person name="Hu X."/>
            <person name="Zhang T."/>
            <person name="Song X."/>
            <person name="Zhang H."/>
            <person name="Dai N."/>
            <person name="Sheng W."/>
            <person name="Hou X."/>
            <person name="Wei L."/>
        </authorList>
    </citation>
    <scope>NUCLEOTIDE SEQUENCE</scope>
    <source>
        <strain evidence="3">3651</strain>
        <tissue evidence="3">Leaf</tissue>
    </source>
</reference>
<evidence type="ECO:0000256" key="1">
    <source>
        <dbReference type="PROSITE-ProRule" id="PRU00047"/>
    </source>
</evidence>
<dbReference type="AlphaFoldDB" id="A0AAE1YEE5"/>
<dbReference type="GO" id="GO:0003676">
    <property type="term" value="F:nucleic acid binding"/>
    <property type="evidence" value="ECO:0007669"/>
    <property type="project" value="InterPro"/>
</dbReference>
<dbReference type="PROSITE" id="PS50158">
    <property type="entry name" value="ZF_CCHC"/>
    <property type="match status" value="1"/>
</dbReference>
<dbReference type="PANTHER" id="PTHR31286:SF167">
    <property type="entry name" value="OS09G0268800 PROTEIN"/>
    <property type="match status" value="1"/>
</dbReference>
<dbReference type="Proteomes" id="UP001293254">
    <property type="component" value="Unassembled WGS sequence"/>
</dbReference>
<keyword evidence="4" id="KW-1185">Reference proteome</keyword>
<gene>
    <name evidence="3" type="ORF">Salat_1154000</name>
</gene>
<evidence type="ECO:0000313" key="4">
    <source>
        <dbReference type="Proteomes" id="UP001293254"/>
    </source>
</evidence>
<organism evidence="3 4">
    <name type="scientific">Sesamum alatum</name>
    <dbReference type="NCBI Taxonomy" id="300844"/>
    <lineage>
        <taxon>Eukaryota</taxon>
        <taxon>Viridiplantae</taxon>
        <taxon>Streptophyta</taxon>
        <taxon>Embryophyta</taxon>
        <taxon>Tracheophyta</taxon>
        <taxon>Spermatophyta</taxon>
        <taxon>Magnoliopsida</taxon>
        <taxon>eudicotyledons</taxon>
        <taxon>Gunneridae</taxon>
        <taxon>Pentapetalae</taxon>
        <taxon>asterids</taxon>
        <taxon>lamiids</taxon>
        <taxon>Lamiales</taxon>
        <taxon>Pedaliaceae</taxon>
        <taxon>Sesamum</taxon>
    </lineage>
</organism>
<dbReference type="InterPro" id="IPR001878">
    <property type="entry name" value="Znf_CCHC"/>
</dbReference>
<keyword evidence="1" id="KW-0479">Metal-binding</keyword>
<dbReference type="GO" id="GO:0008270">
    <property type="term" value="F:zinc ion binding"/>
    <property type="evidence" value="ECO:0007669"/>
    <property type="project" value="UniProtKB-KW"/>
</dbReference>
<dbReference type="InterPro" id="IPR025836">
    <property type="entry name" value="Zn_knuckle_CX2CX4HX4C"/>
</dbReference>
<reference evidence="3" key="2">
    <citation type="journal article" date="2024" name="Plant">
        <title>Genomic evolution and insights into agronomic trait innovations of Sesamum species.</title>
        <authorList>
            <person name="Miao H."/>
            <person name="Wang L."/>
            <person name="Qu L."/>
            <person name="Liu H."/>
            <person name="Sun Y."/>
            <person name="Le M."/>
            <person name="Wang Q."/>
            <person name="Wei S."/>
            <person name="Zheng Y."/>
            <person name="Lin W."/>
            <person name="Duan Y."/>
            <person name="Cao H."/>
            <person name="Xiong S."/>
            <person name="Wang X."/>
            <person name="Wei L."/>
            <person name="Li C."/>
            <person name="Ma Q."/>
            <person name="Ju M."/>
            <person name="Zhao R."/>
            <person name="Li G."/>
            <person name="Mu C."/>
            <person name="Tian Q."/>
            <person name="Mei H."/>
            <person name="Zhang T."/>
            <person name="Gao T."/>
            <person name="Zhang H."/>
        </authorList>
    </citation>
    <scope>NUCLEOTIDE SEQUENCE</scope>
    <source>
        <strain evidence="3">3651</strain>
    </source>
</reference>
<evidence type="ECO:0000313" key="3">
    <source>
        <dbReference type="EMBL" id="KAK4428542.1"/>
    </source>
</evidence>
<keyword evidence="1" id="KW-0862">Zinc</keyword>
<comment type="caution">
    <text evidence="3">The sequence shown here is derived from an EMBL/GenBank/DDBJ whole genome shotgun (WGS) entry which is preliminary data.</text>
</comment>
<name>A0AAE1YEE5_9LAMI</name>